<dbReference type="Gene3D" id="3.40.50.970">
    <property type="match status" value="2"/>
</dbReference>
<keyword evidence="7" id="KW-0378">Hydrolase</keyword>
<dbReference type="PANTHER" id="PTHR18968">
    <property type="entry name" value="THIAMINE PYROPHOSPHATE ENZYMES"/>
    <property type="match status" value="1"/>
</dbReference>
<dbReference type="CDD" id="cd07035">
    <property type="entry name" value="TPP_PYR_POX_like"/>
    <property type="match status" value="1"/>
</dbReference>
<dbReference type="GO" id="GO:0005948">
    <property type="term" value="C:acetolactate synthase complex"/>
    <property type="evidence" value="ECO:0007669"/>
    <property type="project" value="TreeGrafter"/>
</dbReference>
<dbReference type="PROSITE" id="PS00187">
    <property type="entry name" value="TPP_ENZYMES"/>
    <property type="match status" value="1"/>
</dbReference>
<dbReference type="GO" id="GO:0003984">
    <property type="term" value="F:acetolactate synthase activity"/>
    <property type="evidence" value="ECO:0007669"/>
    <property type="project" value="TreeGrafter"/>
</dbReference>
<dbReference type="InterPro" id="IPR012001">
    <property type="entry name" value="Thiamin_PyroP_enz_TPP-bd_dom"/>
</dbReference>
<evidence type="ECO:0000313" key="7">
    <source>
        <dbReference type="EMBL" id="AZI44907.1"/>
    </source>
</evidence>
<dbReference type="AlphaFoldDB" id="A0A3G8YKU3"/>
<protein>
    <submittedName>
        <fullName evidence="7">3D-(3,5/4)-trihydroxycyclohexane-1,2-dione acylhydrolase (Decyclizing)</fullName>
        <ecNumber evidence="7">3.7.1.22</ecNumber>
    </submittedName>
</protein>
<geneLocation type="plasmid" evidence="7 8">
    <name>unnamed2</name>
</geneLocation>
<dbReference type="PANTHER" id="PTHR18968:SF9">
    <property type="entry name" value="3D-(3,5_4)-TRIHYDROXYCYCLOHEXANE-1,2-DIONE HYDROLASE"/>
    <property type="match status" value="1"/>
</dbReference>
<keyword evidence="7" id="KW-0614">Plasmid</keyword>
<dbReference type="GO" id="GO:0102481">
    <property type="term" value="F:3D-(3,5/4)-trihydroxycyclohexane-1,2-dione hydrolase activity"/>
    <property type="evidence" value="ECO:0007669"/>
    <property type="project" value="UniProtKB-EC"/>
</dbReference>
<keyword evidence="8" id="KW-1185">Reference proteome</keyword>
<dbReference type="SUPFAM" id="SSF52467">
    <property type="entry name" value="DHS-like NAD/FAD-binding domain"/>
    <property type="match status" value="1"/>
</dbReference>
<evidence type="ECO:0000256" key="2">
    <source>
        <dbReference type="ARBA" id="ARBA00023052"/>
    </source>
</evidence>
<dbReference type="GO" id="GO:0000287">
    <property type="term" value="F:magnesium ion binding"/>
    <property type="evidence" value="ECO:0007669"/>
    <property type="project" value="InterPro"/>
</dbReference>
<dbReference type="Pfam" id="PF02776">
    <property type="entry name" value="TPP_enzyme_N"/>
    <property type="match status" value="1"/>
</dbReference>
<sequence>MNTEKTIRLTVAQALIRVLAAQYSEQDGVRQRLIPGVWGIFGHGNVAGLGQALEEYGDALNLPTYRPQNEQGMVHIASAFARHNNRLATYACTASVGPGSTNMLTGAALATVNRLPVLLLPSDHFANRIPDPVLQGLEHPTEHDLSVNDCFRPVSKFYSRISRPEQLLSALPEALRVLTDPAETGAVVLSLPEDVQTEAYDWPATFFAERTWRIRRPPPESELIEQAASLIRSAKRPLIVGGGGVIYSGAQDVLAALAEATGIPFCESQAGKGAVRWDHLQNAGPVGSIGGLAANLLARDADLILAVGTRLGDFVTASKTAFQNPDVKVIGLNVVAMDAAKLGALSVVVDARTGLEALLGALVNYKVDAEYAREVTDLKTRWDAAVDEQRKDSGSTPPSQGSVIGRVNDVVGGHATVICAAGSLPGDLVRLWRAEDPKSYHVEYGFSCMGYEIPAGLGVKLAEPSRRVVVMVGDGSYLMMNSELTTAVAENLNLTVVLIDNRAFMSIRGLQMESGSPSFNNELRHRNPTTGRTDGAIVKLDFVQHARGLGAQASQAETLDALEEALNTAEREGGVQVIVVPVNLRERVPGFESWWDVPIAEVSGQAAVNATHASYRQNVAKQVRIFTPTQIEEKA</sequence>
<dbReference type="GO" id="GO:0009097">
    <property type="term" value="P:isoleucine biosynthetic process"/>
    <property type="evidence" value="ECO:0007669"/>
    <property type="project" value="TreeGrafter"/>
</dbReference>
<accession>A0A3G8YKU3</accession>
<organism evidence="7 8">
    <name type="scientific">Deinococcus psychrotolerans</name>
    <dbReference type="NCBI Taxonomy" id="2489213"/>
    <lineage>
        <taxon>Bacteria</taxon>
        <taxon>Thermotogati</taxon>
        <taxon>Deinococcota</taxon>
        <taxon>Deinococci</taxon>
        <taxon>Deinococcales</taxon>
        <taxon>Deinococcaceae</taxon>
        <taxon>Deinococcus</taxon>
    </lineage>
</organism>
<dbReference type="RefSeq" id="WP_124874998.1">
    <property type="nucleotide sequence ID" value="NZ_CP034186.1"/>
</dbReference>
<name>A0A3G8YKU3_9DEIO</name>
<dbReference type="EMBL" id="CP034186">
    <property type="protein sequence ID" value="AZI44907.1"/>
    <property type="molecule type" value="Genomic_DNA"/>
</dbReference>
<dbReference type="InterPro" id="IPR030817">
    <property type="entry name" value="Myo_inos_IolD"/>
</dbReference>
<evidence type="ECO:0000259" key="5">
    <source>
        <dbReference type="Pfam" id="PF02775"/>
    </source>
</evidence>
<dbReference type="KEGG" id="dph:EHF33_18530"/>
<feature type="domain" description="Thiamine pyrophosphate enzyme TPP-binding" evidence="5">
    <location>
        <begin position="421"/>
        <end position="580"/>
    </location>
</feature>
<feature type="domain" description="Thiamine pyrophosphate enzyme central" evidence="4">
    <location>
        <begin position="224"/>
        <end position="358"/>
    </location>
</feature>
<dbReference type="InterPro" id="IPR000399">
    <property type="entry name" value="TPP-bd_CS"/>
</dbReference>
<dbReference type="Pfam" id="PF00205">
    <property type="entry name" value="TPP_enzyme_M"/>
    <property type="match status" value="1"/>
</dbReference>
<dbReference type="OrthoDB" id="4494979at2"/>
<dbReference type="EC" id="3.7.1.22" evidence="7"/>
<evidence type="ECO:0000256" key="1">
    <source>
        <dbReference type="ARBA" id="ARBA00007812"/>
    </source>
</evidence>
<proteinExistence type="inferred from homology"/>
<reference evidence="7 8" key="1">
    <citation type="submission" date="2018-11" db="EMBL/GenBank/DDBJ databases">
        <title>Deinococcus shelandsis sp. nov., isolated from South Shetland Islands soil of Antarctica.</title>
        <authorList>
            <person name="Tian J."/>
        </authorList>
    </citation>
    <scope>NUCLEOTIDE SEQUENCE [LARGE SCALE GENOMIC DNA]</scope>
    <source>
        <strain evidence="7 8">S14-83T</strain>
        <plasmid evidence="7 8">unnamed2</plasmid>
    </source>
</reference>
<keyword evidence="2 3" id="KW-0786">Thiamine pyrophosphate</keyword>
<dbReference type="InterPro" id="IPR029061">
    <property type="entry name" value="THDP-binding"/>
</dbReference>
<evidence type="ECO:0000256" key="3">
    <source>
        <dbReference type="RuleBase" id="RU362132"/>
    </source>
</evidence>
<evidence type="ECO:0000259" key="4">
    <source>
        <dbReference type="Pfam" id="PF00205"/>
    </source>
</evidence>
<dbReference type="GO" id="GO:0019310">
    <property type="term" value="P:inositol catabolic process"/>
    <property type="evidence" value="ECO:0007669"/>
    <property type="project" value="InterPro"/>
</dbReference>
<evidence type="ECO:0000259" key="6">
    <source>
        <dbReference type="Pfam" id="PF02776"/>
    </source>
</evidence>
<dbReference type="Pfam" id="PF02775">
    <property type="entry name" value="TPP_enzyme_C"/>
    <property type="match status" value="1"/>
</dbReference>
<dbReference type="GO" id="GO:0050660">
    <property type="term" value="F:flavin adenine dinucleotide binding"/>
    <property type="evidence" value="ECO:0007669"/>
    <property type="project" value="TreeGrafter"/>
</dbReference>
<dbReference type="NCBIfam" id="TIGR04377">
    <property type="entry name" value="myo_inos_iolD"/>
    <property type="match status" value="1"/>
</dbReference>
<dbReference type="GO" id="GO:0030976">
    <property type="term" value="F:thiamine pyrophosphate binding"/>
    <property type="evidence" value="ECO:0007669"/>
    <property type="project" value="InterPro"/>
</dbReference>
<gene>
    <name evidence="7" type="primary">iolD</name>
    <name evidence="7" type="ORF">EHF33_18530</name>
</gene>
<dbReference type="SUPFAM" id="SSF52518">
    <property type="entry name" value="Thiamin diphosphate-binding fold (THDP-binding)"/>
    <property type="match status" value="2"/>
</dbReference>
<comment type="similarity">
    <text evidence="1 3">Belongs to the TPP enzyme family.</text>
</comment>
<dbReference type="InterPro" id="IPR029035">
    <property type="entry name" value="DHS-like_NAD/FAD-binding_dom"/>
</dbReference>
<dbReference type="InterPro" id="IPR012000">
    <property type="entry name" value="Thiamin_PyroP_enz_cen_dom"/>
</dbReference>
<dbReference type="InterPro" id="IPR045229">
    <property type="entry name" value="TPP_enz"/>
</dbReference>
<dbReference type="Proteomes" id="UP000276417">
    <property type="component" value="Plasmid unnamed2"/>
</dbReference>
<feature type="domain" description="Thiamine pyrophosphate enzyme N-terminal TPP-binding" evidence="6">
    <location>
        <begin position="38"/>
        <end position="130"/>
    </location>
</feature>
<dbReference type="InterPro" id="IPR011766">
    <property type="entry name" value="TPP_enzyme_TPP-bd"/>
</dbReference>
<evidence type="ECO:0000313" key="8">
    <source>
        <dbReference type="Proteomes" id="UP000276417"/>
    </source>
</evidence>
<dbReference type="Gene3D" id="3.40.50.1220">
    <property type="entry name" value="TPP-binding domain"/>
    <property type="match status" value="1"/>
</dbReference>
<dbReference type="GO" id="GO:0009099">
    <property type="term" value="P:L-valine biosynthetic process"/>
    <property type="evidence" value="ECO:0007669"/>
    <property type="project" value="TreeGrafter"/>
</dbReference>